<accession>A0AAJ1ILT2</accession>
<feature type="non-terminal residue" evidence="6">
    <location>
        <position position="76"/>
    </location>
</feature>
<evidence type="ECO:0000313" key="7">
    <source>
        <dbReference type="Proteomes" id="UP001221217"/>
    </source>
</evidence>
<dbReference type="SUPFAM" id="SSF53901">
    <property type="entry name" value="Thiolase-like"/>
    <property type="match status" value="1"/>
</dbReference>
<dbReference type="Gene3D" id="3.40.47.10">
    <property type="match status" value="1"/>
</dbReference>
<evidence type="ECO:0000256" key="3">
    <source>
        <dbReference type="ARBA" id="ARBA00023315"/>
    </source>
</evidence>
<organism evidence="6 7">
    <name type="scientific">Candidatus Thalassospirochaeta sargassi</name>
    <dbReference type="NCBI Taxonomy" id="3119039"/>
    <lineage>
        <taxon>Bacteria</taxon>
        <taxon>Pseudomonadati</taxon>
        <taxon>Spirochaetota</taxon>
        <taxon>Spirochaetia</taxon>
        <taxon>Spirochaetales</taxon>
        <taxon>Spirochaetaceae</taxon>
        <taxon>Candidatus Thalassospirochaeta</taxon>
    </lineage>
</organism>
<evidence type="ECO:0000313" key="6">
    <source>
        <dbReference type="EMBL" id="MDC7228456.1"/>
    </source>
</evidence>
<keyword evidence="3 6" id="KW-0012">Acyltransferase</keyword>
<comment type="caution">
    <text evidence="6">The sequence shown here is derived from an EMBL/GenBank/DDBJ whole genome shotgun (WGS) entry which is preliminary data.</text>
</comment>
<evidence type="ECO:0000256" key="2">
    <source>
        <dbReference type="ARBA" id="ARBA00022679"/>
    </source>
</evidence>
<comment type="similarity">
    <text evidence="1">Belongs to the thiolase-like superfamily. Thiolase family.</text>
</comment>
<feature type="domain" description="Thiolase N-terminal" evidence="4">
    <location>
        <begin position="4"/>
        <end position="76"/>
    </location>
</feature>
<dbReference type="PANTHER" id="PTHR18919:SF107">
    <property type="entry name" value="ACETYL-COA ACETYLTRANSFERASE, CYTOSOLIC"/>
    <property type="match status" value="1"/>
</dbReference>
<dbReference type="EC" id="2.3.1.9" evidence="6"/>
<gene>
    <name evidence="5" type="ORF">PQJ61_15320</name>
    <name evidence="6" type="ORF">PQJ61_16970</name>
</gene>
<dbReference type="InterPro" id="IPR016039">
    <property type="entry name" value="Thiolase-like"/>
</dbReference>
<protein>
    <submittedName>
        <fullName evidence="6">Acetyl-CoA C-acyltransferase</fullName>
        <ecNumber evidence="6">2.3.1.9</ecNumber>
    </submittedName>
</protein>
<dbReference type="EMBL" id="JAQQAL010000040">
    <property type="protein sequence ID" value="MDC7228133.1"/>
    <property type="molecule type" value="Genomic_DNA"/>
</dbReference>
<dbReference type="EMBL" id="JAQQAL010000048">
    <property type="protein sequence ID" value="MDC7228456.1"/>
    <property type="molecule type" value="Genomic_DNA"/>
</dbReference>
<dbReference type="Proteomes" id="UP001221217">
    <property type="component" value="Unassembled WGS sequence"/>
</dbReference>
<proteinExistence type="inferred from homology"/>
<dbReference type="PANTHER" id="PTHR18919">
    <property type="entry name" value="ACETYL-COA C-ACYLTRANSFERASE"/>
    <property type="match status" value="1"/>
</dbReference>
<name>A0AAJ1ILT2_9SPIO</name>
<dbReference type="Pfam" id="PF00108">
    <property type="entry name" value="Thiolase_N"/>
    <property type="match status" value="1"/>
</dbReference>
<keyword evidence="2 6" id="KW-0808">Transferase</keyword>
<sequence>MKDVYILDCSRTAVGSFGGTLSNIHPANFAKDVIVDLNTRNNIAPEEIDEVILGNVLGAGLGQNVARQAAIYSGIP</sequence>
<dbReference type="AlphaFoldDB" id="A0AAJ1ILT2"/>
<evidence type="ECO:0000259" key="4">
    <source>
        <dbReference type="Pfam" id="PF00108"/>
    </source>
</evidence>
<dbReference type="InterPro" id="IPR020616">
    <property type="entry name" value="Thiolase_N"/>
</dbReference>
<reference evidence="6 7" key="1">
    <citation type="submission" date="2022-12" db="EMBL/GenBank/DDBJ databases">
        <title>Metagenome assembled genome from gulf of manar.</title>
        <authorList>
            <person name="Kohli P."/>
            <person name="Pk S."/>
            <person name="Venkata Ramana C."/>
            <person name="Sasikala C."/>
        </authorList>
    </citation>
    <scope>NUCLEOTIDE SEQUENCE [LARGE SCALE GENOMIC DNA]</scope>
    <source>
        <strain evidence="6">JB008</strain>
    </source>
</reference>
<dbReference type="GO" id="GO:0003985">
    <property type="term" value="F:acetyl-CoA C-acetyltransferase activity"/>
    <property type="evidence" value="ECO:0007669"/>
    <property type="project" value="UniProtKB-EC"/>
</dbReference>
<evidence type="ECO:0000256" key="1">
    <source>
        <dbReference type="ARBA" id="ARBA00010982"/>
    </source>
</evidence>
<evidence type="ECO:0000313" key="5">
    <source>
        <dbReference type="EMBL" id="MDC7228133.1"/>
    </source>
</evidence>